<proteinExistence type="predicted"/>
<accession>A0ABP9KF30</accession>
<comment type="caution">
    <text evidence="1">The sequence shown here is derived from an EMBL/GenBank/DDBJ whole genome shotgun (WGS) entry which is preliminary data.</text>
</comment>
<evidence type="ECO:0000313" key="1">
    <source>
        <dbReference type="EMBL" id="GAA5057639.1"/>
    </source>
</evidence>
<dbReference type="Proteomes" id="UP001500603">
    <property type="component" value="Unassembled WGS sequence"/>
</dbReference>
<reference evidence="2" key="1">
    <citation type="journal article" date="2019" name="Int. J. Syst. Evol. Microbiol.">
        <title>The Global Catalogue of Microorganisms (GCM) 10K type strain sequencing project: providing services to taxonomists for standard genome sequencing and annotation.</title>
        <authorList>
            <consortium name="The Broad Institute Genomics Platform"/>
            <consortium name="The Broad Institute Genome Sequencing Center for Infectious Disease"/>
            <person name="Wu L."/>
            <person name="Ma J."/>
        </authorList>
    </citation>
    <scope>NUCLEOTIDE SEQUENCE [LARGE SCALE GENOMIC DNA]</scope>
    <source>
        <strain evidence="2">JCM 18298</strain>
    </source>
</reference>
<organism evidence="1 2">
    <name type="scientific">Nocardia callitridis</name>
    <dbReference type="NCBI Taxonomy" id="648753"/>
    <lineage>
        <taxon>Bacteria</taxon>
        <taxon>Bacillati</taxon>
        <taxon>Actinomycetota</taxon>
        <taxon>Actinomycetes</taxon>
        <taxon>Mycobacteriales</taxon>
        <taxon>Nocardiaceae</taxon>
        <taxon>Nocardia</taxon>
    </lineage>
</organism>
<protein>
    <submittedName>
        <fullName evidence="1">Uncharacterized protein</fullName>
    </submittedName>
</protein>
<evidence type="ECO:0000313" key="2">
    <source>
        <dbReference type="Proteomes" id="UP001500603"/>
    </source>
</evidence>
<name>A0ABP9KF30_9NOCA</name>
<keyword evidence="2" id="KW-1185">Reference proteome</keyword>
<dbReference type="EMBL" id="BAABJM010000003">
    <property type="protein sequence ID" value="GAA5057639.1"/>
    <property type="molecule type" value="Genomic_DNA"/>
</dbReference>
<gene>
    <name evidence="1" type="ORF">GCM10023318_36160</name>
</gene>
<sequence length="99" mass="11208">MRPTAFGWIDYDSSISPDRDRAQVSRLAQRLGYRVVWADVRSVLPVVDQVRNTGAAVVVMPSPYHVDPLVLNRLMEVVDVETVLPRLSFARWVVFGLGR</sequence>